<dbReference type="PANTHER" id="PTHR21327:SF18">
    <property type="entry name" value="3,4-DIHYDROXY-2-BUTANONE 4-PHOSPHATE SYNTHASE"/>
    <property type="match status" value="1"/>
</dbReference>
<evidence type="ECO:0000256" key="3">
    <source>
        <dbReference type="ARBA" id="ARBA00022723"/>
    </source>
</evidence>
<dbReference type="Gene3D" id="3.40.50.10990">
    <property type="entry name" value="GTP cyclohydrolase II"/>
    <property type="match status" value="1"/>
</dbReference>
<feature type="domain" description="GTP cyclohydrolase II" evidence="4">
    <location>
        <begin position="1"/>
        <end position="46"/>
    </location>
</feature>
<sequence>ADERDYGVAAHMLRSLEVRSILLMSNNPAKAKDLAARGIRVEGRIPITVPPNPYNARYLETKRVKGGHLLEPAGKGLLDEQMDSLRAGEVSDSGK</sequence>
<dbReference type="InterPro" id="IPR036144">
    <property type="entry name" value="RibA-like_sf"/>
</dbReference>
<dbReference type="GO" id="GO:0008686">
    <property type="term" value="F:3,4-dihydroxy-2-butanone-4-phosphate synthase activity"/>
    <property type="evidence" value="ECO:0007669"/>
    <property type="project" value="TreeGrafter"/>
</dbReference>
<evidence type="ECO:0000259" key="4">
    <source>
        <dbReference type="Pfam" id="PF00925"/>
    </source>
</evidence>
<dbReference type="Pfam" id="PF00925">
    <property type="entry name" value="GTP_cyclohydro2"/>
    <property type="match status" value="1"/>
</dbReference>
<protein>
    <submittedName>
        <fullName evidence="5">GTP cyclohydrolase II</fullName>
    </submittedName>
</protein>
<evidence type="ECO:0000256" key="2">
    <source>
        <dbReference type="ARBA" id="ARBA00022619"/>
    </source>
</evidence>
<evidence type="ECO:0000256" key="1">
    <source>
        <dbReference type="ARBA" id="ARBA00005104"/>
    </source>
</evidence>
<comment type="pathway">
    <text evidence="1">Cofactor biosynthesis; riboflavin biosynthesis.</text>
</comment>
<dbReference type="PANTHER" id="PTHR21327">
    <property type="entry name" value="GTP CYCLOHYDROLASE II-RELATED"/>
    <property type="match status" value="1"/>
</dbReference>
<accession>T0ZPI0</accession>
<proteinExistence type="predicted"/>
<name>T0ZPI0_9ZZZZ</name>
<reference evidence="5" key="1">
    <citation type="submission" date="2013-08" db="EMBL/GenBank/DDBJ databases">
        <authorList>
            <person name="Mendez C."/>
            <person name="Richter M."/>
            <person name="Ferrer M."/>
            <person name="Sanchez J."/>
        </authorList>
    </citation>
    <scope>NUCLEOTIDE SEQUENCE</scope>
</reference>
<comment type="caution">
    <text evidence="5">The sequence shown here is derived from an EMBL/GenBank/DDBJ whole genome shotgun (WGS) entry which is preliminary data.</text>
</comment>
<dbReference type="GO" id="GO:0016787">
    <property type="term" value="F:hydrolase activity"/>
    <property type="evidence" value="ECO:0007669"/>
    <property type="project" value="UniProtKB-KW"/>
</dbReference>
<feature type="non-terminal residue" evidence="5">
    <location>
        <position position="1"/>
    </location>
</feature>
<dbReference type="SUPFAM" id="SSF142695">
    <property type="entry name" value="RibA-like"/>
    <property type="match status" value="1"/>
</dbReference>
<dbReference type="GO" id="GO:0046872">
    <property type="term" value="F:metal ion binding"/>
    <property type="evidence" value="ECO:0007669"/>
    <property type="project" value="UniProtKB-KW"/>
</dbReference>
<dbReference type="EMBL" id="AUZY01007331">
    <property type="protein sequence ID" value="EQD50246.1"/>
    <property type="molecule type" value="Genomic_DNA"/>
</dbReference>
<gene>
    <name evidence="5" type="ORF">B1B_11304</name>
</gene>
<dbReference type="AlphaFoldDB" id="T0ZPI0"/>
<keyword evidence="5" id="KW-0378">Hydrolase</keyword>
<reference evidence="5" key="2">
    <citation type="journal article" date="2014" name="ISME J.">
        <title>Microbial stratification in low pH oxic and suboxic macroscopic growths along an acid mine drainage.</title>
        <authorList>
            <person name="Mendez-Garcia C."/>
            <person name="Mesa V."/>
            <person name="Sprenger R.R."/>
            <person name="Richter M."/>
            <person name="Diez M.S."/>
            <person name="Solano J."/>
            <person name="Bargiela R."/>
            <person name="Golyshina O.V."/>
            <person name="Manteca A."/>
            <person name="Ramos J.L."/>
            <person name="Gallego J.R."/>
            <person name="Llorente I."/>
            <person name="Martins Dos Santos V.A."/>
            <person name="Jensen O.N."/>
            <person name="Pelaez A.I."/>
            <person name="Sanchez J."/>
            <person name="Ferrer M."/>
        </authorList>
    </citation>
    <scope>NUCLEOTIDE SEQUENCE</scope>
</reference>
<dbReference type="GO" id="GO:0005829">
    <property type="term" value="C:cytosol"/>
    <property type="evidence" value="ECO:0007669"/>
    <property type="project" value="TreeGrafter"/>
</dbReference>
<dbReference type="GO" id="GO:0009231">
    <property type="term" value="P:riboflavin biosynthetic process"/>
    <property type="evidence" value="ECO:0007669"/>
    <property type="project" value="UniProtKB-KW"/>
</dbReference>
<organism evidence="5">
    <name type="scientific">mine drainage metagenome</name>
    <dbReference type="NCBI Taxonomy" id="410659"/>
    <lineage>
        <taxon>unclassified sequences</taxon>
        <taxon>metagenomes</taxon>
        <taxon>ecological metagenomes</taxon>
    </lineage>
</organism>
<keyword evidence="2" id="KW-0686">Riboflavin biosynthesis</keyword>
<evidence type="ECO:0000313" key="5">
    <source>
        <dbReference type="EMBL" id="EQD50246.1"/>
    </source>
</evidence>
<dbReference type="InterPro" id="IPR032677">
    <property type="entry name" value="GTP_cyclohydro_II"/>
</dbReference>
<keyword evidence="3" id="KW-0479">Metal-binding</keyword>